<reference evidence="1" key="1">
    <citation type="submission" date="2016-01" db="EMBL/GenBank/DDBJ databases">
        <authorList>
            <person name="Peeters C."/>
        </authorList>
    </citation>
    <scope>NUCLEOTIDE SEQUENCE</scope>
    <source>
        <strain evidence="1">LMG 29320</strain>
    </source>
</reference>
<dbReference type="OrthoDB" id="9010520at2"/>
<evidence type="ECO:0000313" key="2">
    <source>
        <dbReference type="Proteomes" id="UP000054903"/>
    </source>
</evidence>
<accession>A0A158DVW8</accession>
<protein>
    <submittedName>
        <fullName evidence="1">Uncharacterized protein</fullName>
    </submittedName>
</protein>
<comment type="caution">
    <text evidence="1">The sequence shown here is derived from an EMBL/GenBank/DDBJ whole genome shotgun (WGS) entry which is preliminary data.</text>
</comment>
<dbReference type="STRING" id="1777138.AWB77_05891"/>
<sequence length="81" mass="9519">MRSYTEVERELLFLKTAVSLLERADIDWCNGTPVKEPAYWRSRLEHIVDAWPRDSNLESKAREVSDRLQRLSARDGMKRLG</sequence>
<dbReference type="RefSeq" id="WP_061137934.1">
    <property type="nucleotide sequence ID" value="NZ_FCNX02000019.1"/>
</dbReference>
<evidence type="ECO:0000313" key="1">
    <source>
        <dbReference type="EMBL" id="SAK98789.1"/>
    </source>
</evidence>
<dbReference type="EMBL" id="FCNX02000019">
    <property type="protein sequence ID" value="SAK98789.1"/>
    <property type="molecule type" value="Genomic_DNA"/>
</dbReference>
<proteinExistence type="predicted"/>
<gene>
    <name evidence="1" type="ORF">AWB77_05891</name>
</gene>
<dbReference type="AlphaFoldDB" id="A0A158DVW8"/>
<keyword evidence="2" id="KW-1185">Reference proteome</keyword>
<organism evidence="1 2">
    <name type="scientific">Caballeronia fortuita</name>
    <dbReference type="NCBI Taxonomy" id="1777138"/>
    <lineage>
        <taxon>Bacteria</taxon>
        <taxon>Pseudomonadati</taxon>
        <taxon>Pseudomonadota</taxon>
        <taxon>Betaproteobacteria</taxon>
        <taxon>Burkholderiales</taxon>
        <taxon>Burkholderiaceae</taxon>
        <taxon>Caballeronia</taxon>
    </lineage>
</organism>
<name>A0A158DVW8_9BURK</name>
<dbReference type="Proteomes" id="UP000054903">
    <property type="component" value="Unassembled WGS sequence"/>
</dbReference>